<dbReference type="EMBL" id="FVGW01000016">
    <property type="protein sequence ID" value="SKM82596.1"/>
    <property type="molecule type" value="Genomic_DNA"/>
</dbReference>
<reference evidence="1 2" key="1">
    <citation type="submission" date="2016-11" db="EMBL/GenBank/DDBJ databases">
        <authorList>
            <consortium name="Pathogen Informatics"/>
        </authorList>
    </citation>
    <scope>NUCLEOTIDE SEQUENCE [LARGE SCALE GENOMIC DNA]</scope>
    <source>
        <strain evidence="1 2">911</strain>
    </source>
</reference>
<accession>A0A1U2FV05</accession>
<dbReference type="AlphaFoldDB" id="A0A1U2FV05"/>
<sequence>MGKPALQADTDKLRLLASELSYRANNINNIDAAAPVQGASSAMPGSKFAAAITRLGDPNGRAFKAMSGQITRMQHAAWDTSLDYDTQEQTFAAQLRDYRNGQ</sequence>
<name>A0A1U2FV05_9MYCO</name>
<proteinExistence type="predicted"/>
<gene>
    <name evidence="1" type="ORF">SAMEA2259716_05202</name>
</gene>
<evidence type="ECO:0000313" key="2">
    <source>
        <dbReference type="Proteomes" id="UP000190074"/>
    </source>
</evidence>
<evidence type="ECO:0000313" key="1">
    <source>
        <dbReference type="EMBL" id="SKM82596.1"/>
    </source>
</evidence>
<dbReference type="RefSeq" id="WP_005069057.1">
    <property type="nucleotide sequence ID" value="NZ_CP021122.1"/>
</dbReference>
<dbReference type="Proteomes" id="UP000190074">
    <property type="component" value="Unassembled WGS sequence"/>
</dbReference>
<organism evidence="1 2">
    <name type="scientific">Mycobacteroides abscessus subsp. massiliense</name>
    <dbReference type="NCBI Taxonomy" id="1962118"/>
    <lineage>
        <taxon>Bacteria</taxon>
        <taxon>Bacillati</taxon>
        <taxon>Actinomycetota</taxon>
        <taxon>Actinomycetes</taxon>
        <taxon>Mycobacteriales</taxon>
        <taxon>Mycobacteriaceae</taxon>
        <taxon>Mycobacteroides</taxon>
        <taxon>Mycobacteroides abscessus</taxon>
    </lineage>
</organism>
<protein>
    <submittedName>
        <fullName evidence="1">Uncharacterized protein</fullName>
    </submittedName>
</protein>